<proteinExistence type="predicted"/>
<feature type="domain" description="Haem NO binding associated" evidence="6">
    <location>
        <begin position="221"/>
        <end position="310"/>
    </location>
</feature>
<dbReference type="SUPFAM" id="SSF111126">
    <property type="entry name" value="Ligand-binding domain in the NO signalling and Golgi transport"/>
    <property type="match status" value="1"/>
</dbReference>
<dbReference type="InterPro" id="IPR011645">
    <property type="entry name" value="HNOB_dom_associated"/>
</dbReference>
<dbReference type="InterPro" id="IPR011644">
    <property type="entry name" value="Heme_NO-bd"/>
</dbReference>
<dbReference type="Pfam" id="PF07701">
    <property type="entry name" value="HNOBA"/>
    <property type="match status" value="1"/>
</dbReference>
<dbReference type="FunFam" id="3.90.1520.10:FF:000005">
    <property type="entry name" value="Soluble guanylate cyclase gcy-36"/>
    <property type="match status" value="1"/>
</dbReference>
<keyword evidence="4" id="KW-0141">cGMP biosynthesis</keyword>
<dbReference type="PANTHER" id="PTHR45655:SF16">
    <property type="entry name" value="SOLUBLE GUANYLATE CYCLASE GCY-36"/>
    <property type="match status" value="1"/>
</dbReference>
<gene>
    <name evidence="7" type="ORF">WR25_21188</name>
</gene>
<dbReference type="EMBL" id="LIAE01006889">
    <property type="protein sequence ID" value="PAV84090.1"/>
    <property type="molecule type" value="Genomic_DNA"/>
</dbReference>
<dbReference type="Proteomes" id="UP000218231">
    <property type="component" value="Unassembled WGS sequence"/>
</dbReference>
<dbReference type="GO" id="GO:0008074">
    <property type="term" value="C:guanylate cyclase complex, soluble"/>
    <property type="evidence" value="ECO:0007669"/>
    <property type="project" value="TreeGrafter"/>
</dbReference>
<dbReference type="InterPro" id="IPR038158">
    <property type="entry name" value="H-NOX_domain_sf"/>
</dbReference>
<dbReference type="InterPro" id="IPR024096">
    <property type="entry name" value="NO_sig/Golgi_transp_ligand-bd"/>
</dbReference>
<dbReference type="OrthoDB" id="6127067at2759"/>
<dbReference type="Gene3D" id="3.30.450.260">
    <property type="entry name" value="Haem NO binding associated domain"/>
    <property type="match status" value="1"/>
</dbReference>
<dbReference type="AlphaFoldDB" id="A0A2A2LD49"/>
<dbReference type="GO" id="GO:0019934">
    <property type="term" value="P:cGMP-mediated signaling"/>
    <property type="evidence" value="ECO:0007669"/>
    <property type="project" value="TreeGrafter"/>
</dbReference>
<evidence type="ECO:0000256" key="4">
    <source>
        <dbReference type="ARBA" id="ARBA00023293"/>
    </source>
</evidence>
<dbReference type="InterPro" id="IPR042463">
    <property type="entry name" value="HNOB_dom_associated_sf"/>
</dbReference>
<dbReference type="STRING" id="2018661.A0A2A2LD49"/>
<dbReference type="GO" id="GO:0004383">
    <property type="term" value="F:guanylate cyclase activity"/>
    <property type="evidence" value="ECO:0007669"/>
    <property type="project" value="UniProtKB-EC"/>
</dbReference>
<name>A0A2A2LD49_9BILA</name>
<dbReference type="Gene3D" id="3.90.1520.10">
    <property type="entry name" value="H-NOX domain"/>
    <property type="match status" value="1"/>
</dbReference>
<sequence>MFGFIHESIRQWCYRKYGEEVWVAILERSGFESGKENIVNHYYSDQDTYILVDAVSTVCKMTREQVWENYGAFLITYTMETGWDDLIRSMSPNLKGFLDNLDSLHYFIDHVVYKANLRGPSFRCEDNPDGTITLHYYTGRPVLGLYPIVKGVLRESAKRVFKLDILLNITGRTQRSVQMSTGERIEEHVIFQIKAQNTNQSNEDALGTLPKQIESSDYQLRLSNKDFINTFPYHIVFDRDCKLIQVGREIYSHVPKDLLVPGTPIPRIFEVTRPQIPLDFDNICNFINAVFVLQVKTTPMEFQKNILNSKRGSQVTTDARLVLLNKHF</sequence>
<evidence type="ECO:0000313" key="8">
    <source>
        <dbReference type="Proteomes" id="UP000218231"/>
    </source>
</evidence>
<dbReference type="GO" id="GO:0020037">
    <property type="term" value="F:heme binding"/>
    <property type="evidence" value="ECO:0007669"/>
    <property type="project" value="InterPro"/>
</dbReference>
<evidence type="ECO:0000256" key="1">
    <source>
        <dbReference type="ARBA" id="ARBA00001436"/>
    </source>
</evidence>
<keyword evidence="3" id="KW-0547">Nucleotide-binding</keyword>
<comment type="caution">
    <text evidence="7">The sequence shown here is derived from an EMBL/GenBank/DDBJ whole genome shotgun (WGS) entry which is preliminary data.</text>
</comment>
<evidence type="ECO:0000313" key="7">
    <source>
        <dbReference type="EMBL" id="PAV84090.1"/>
    </source>
</evidence>
<dbReference type="GO" id="GO:0000166">
    <property type="term" value="F:nucleotide binding"/>
    <property type="evidence" value="ECO:0007669"/>
    <property type="project" value="UniProtKB-KW"/>
</dbReference>
<reference evidence="7 8" key="1">
    <citation type="journal article" date="2017" name="Curr. Biol.">
        <title>Genome architecture and evolution of a unichromosomal asexual nematode.</title>
        <authorList>
            <person name="Fradin H."/>
            <person name="Zegar C."/>
            <person name="Gutwein M."/>
            <person name="Lucas J."/>
            <person name="Kovtun M."/>
            <person name="Corcoran D."/>
            <person name="Baugh L.R."/>
            <person name="Kiontke K."/>
            <person name="Gunsalus K."/>
            <person name="Fitch D.H."/>
            <person name="Piano F."/>
        </authorList>
    </citation>
    <scope>NUCLEOTIDE SEQUENCE [LARGE SCALE GENOMIC DNA]</scope>
    <source>
        <strain evidence="7">PF1309</strain>
    </source>
</reference>
<organism evidence="7 8">
    <name type="scientific">Diploscapter pachys</name>
    <dbReference type="NCBI Taxonomy" id="2018661"/>
    <lineage>
        <taxon>Eukaryota</taxon>
        <taxon>Metazoa</taxon>
        <taxon>Ecdysozoa</taxon>
        <taxon>Nematoda</taxon>
        <taxon>Chromadorea</taxon>
        <taxon>Rhabditida</taxon>
        <taxon>Rhabditina</taxon>
        <taxon>Rhabditomorpha</taxon>
        <taxon>Rhabditoidea</taxon>
        <taxon>Rhabditidae</taxon>
        <taxon>Diploscapter</taxon>
    </lineage>
</organism>
<evidence type="ECO:0000256" key="2">
    <source>
        <dbReference type="ARBA" id="ARBA00012202"/>
    </source>
</evidence>
<dbReference type="GO" id="GO:0070482">
    <property type="term" value="P:response to oxygen levels"/>
    <property type="evidence" value="ECO:0007669"/>
    <property type="project" value="TreeGrafter"/>
</dbReference>
<comment type="catalytic activity">
    <reaction evidence="1">
        <text>GTP = 3',5'-cyclic GMP + diphosphate</text>
        <dbReference type="Rhea" id="RHEA:13665"/>
        <dbReference type="ChEBI" id="CHEBI:33019"/>
        <dbReference type="ChEBI" id="CHEBI:37565"/>
        <dbReference type="ChEBI" id="CHEBI:57746"/>
        <dbReference type="EC" id="4.6.1.2"/>
    </reaction>
</comment>
<evidence type="ECO:0000256" key="3">
    <source>
        <dbReference type="ARBA" id="ARBA00022741"/>
    </source>
</evidence>
<dbReference type="Pfam" id="PF07700">
    <property type="entry name" value="HNOB"/>
    <property type="match status" value="1"/>
</dbReference>
<feature type="domain" description="Heme NO-binding" evidence="5">
    <location>
        <begin position="3"/>
        <end position="165"/>
    </location>
</feature>
<dbReference type="EC" id="4.6.1.2" evidence="2"/>
<evidence type="ECO:0000259" key="5">
    <source>
        <dbReference type="Pfam" id="PF07700"/>
    </source>
</evidence>
<accession>A0A2A2LD49</accession>
<dbReference type="PANTHER" id="PTHR45655">
    <property type="entry name" value="GUANYLATE CYCLASE SOLUBLE SUBUNIT BETA-2"/>
    <property type="match status" value="1"/>
</dbReference>
<protein>
    <recommendedName>
        <fullName evidence="2">guanylate cyclase</fullName>
        <ecNumber evidence="2">4.6.1.2</ecNumber>
    </recommendedName>
</protein>
<evidence type="ECO:0000259" key="6">
    <source>
        <dbReference type="Pfam" id="PF07701"/>
    </source>
</evidence>
<keyword evidence="8" id="KW-1185">Reference proteome</keyword>